<protein>
    <submittedName>
        <fullName evidence="1">91_t:CDS:1</fullName>
    </submittedName>
</protein>
<evidence type="ECO:0000313" key="2">
    <source>
        <dbReference type="Proteomes" id="UP000789759"/>
    </source>
</evidence>
<dbReference type="OrthoDB" id="2424940at2759"/>
<accession>A0A9N9K0D1</accession>
<dbReference type="InterPro" id="IPR012337">
    <property type="entry name" value="RNaseH-like_sf"/>
</dbReference>
<evidence type="ECO:0000313" key="1">
    <source>
        <dbReference type="EMBL" id="CAG8806065.1"/>
    </source>
</evidence>
<dbReference type="EMBL" id="CAJVQA010034660">
    <property type="protein sequence ID" value="CAG8806065.1"/>
    <property type="molecule type" value="Genomic_DNA"/>
</dbReference>
<dbReference type="SUPFAM" id="SSF53098">
    <property type="entry name" value="Ribonuclease H-like"/>
    <property type="match status" value="1"/>
</dbReference>
<gene>
    <name evidence="1" type="ORF">CPELLU_LOCUS18161</name>
</gene>
<proteinExistence type="predicted"/>
<sequence length="191" mass="22216">MAPDYKEFLYALRNLSHVSYMADLLFNKIEKILIKIEPKKFIGVISNNVSAIAAAHRQINQKYPSIINLCCIVHFVNLISHNILKSESYLKRYIDELNISKSGLKLFIETRWTSAYEIVNFVFRLKLVLEKMIFNLLISIIDFMNVKSSRGFFHDVEQISKIFAPIRATILRLERADCTMADCFIQLVHLI</sequence>
<comment type="caution">
    <text evidence="1">The sequence shown here is derived from an EMBL/GenBank/DDBJ whole genome shotgun (WGS) entry which is preliminary data.</text>
</comment>
<keyword evidence="2" id="KW-1185">Reference proteome</keyword>
<name>A0A9N9K0D1_9GLOM</name>
<organism evidence="1 2">
    <name type="scientific">Cetraspora pellucida</name>
    <dbReference type="NCBI Taxonomy" id="1433469"/>
    <lineage>
        <taxon>Eukaryota</taxon>
        <taxon>Fungi</taxon>
        <taxon>Fungi incertae sedis</taxon>
        <taxon>Mucoromycota</taxon>
        <taxon>Glomeromycotina</taxon>
        <taxon>Glomeromycetes</taxon>
        <taxon>Diversisporales</taxon>
        <taxon>Gigasporaceae</taxon>
        <taxon>Cetraspora</taxon>
    </lineage>
</organism>
<dbReference type="AlphaFoldDB" id="A0A9N9K0D1"/>
<feature type="non-terminal residue" evidence="1">
    <location>
        <position position="1"/>
    </location>
</feature>
<dbReference type="Proteomes" id="UP000789759">
    <property type="component" value="Unassembled WGS sequence"/>
</dbReference>
<reference evidence="1" key="1">
    <citation type="submission" date="2021-06" db="EMBL/GenBank/DDBJ databases">
        <authorList>
            <person name="Kallberg Y."/>
            <person name="Tangrot J."/>
            <person name="Rosling A."/>
        </authorList>
    </citation>
    <scope>NUCLEOTIDE SEQUENCE</scope>
    <source>
        <strain evidence="1">FL966</strain>
    </source>
</reference>